<dbReference type="InterPro" id="IPR031629">
    <property type="entry name" value="DpaA_N"/>
</dbReference>
<evidence type="ECO:0000313" key="4">
    <source>
        <dbReference type="Proteomes" id="UP000593601"/>
    </source>
</evidence>
<dbReference type="InterPro" id="IPR036291">
    <property type="entry name" value="NAD(P)-bd_dom_sf"/>
</dbReference>
<organism evidence="3 4">
    <name type="scientific">Blautia liquoris</name>
    <dbReference type="NCBI Taxonomy" id="2779518"/>
    <lineage>
        <taxon>Bacteria</taxon>
        <taxon>Bacillati</taxon>
        <taxon>Bacillota</taxon>
        <taxon>Clostridia</taxon>
        <taxon>Lachnospirales</taxon>
        <taxon>Lachnospiraceae</taxon>
        <taxon>Blautia</taxon>
    </lineage>
</organism>
<feature type="domain" description="Dipicolinate synthase subunit A N-terminal" evidence="2">
    <location>
        <begin position="8"/>
        <end position="119"/>
    </location>
</feature>
<accession>A0A7M2RI25</accession>
<dbReference type="InterPro" id="IPR006140">
    <property type="entry name" value="D-isomer_DH_NAD-bd"/>
</dbReference>
<keyword evidence="4" id="KW-1185">Reference proteome</keyword>
<evidence type="ECO:0000259" key="2">
    <source>
        <dbReference type="Pfam" id="PF16924"/>
    </source>
</evidence>
<dbReference type="Pfam" id="PF16924">
    <property type="entry name" value="DpaA_N"/>
    <property type="match status" value="1"/>
</dbReference>
<dbReference type="EMBL" id="CP063304">
    <property type="protein sequence ID" value="QOV19975.1"/>
    <property type="molecule type" value="Genomic_DNA"/>
</dbReference>
<dbReference type="Proteomes" id="UP000593601">
    <property type="component" value="Chromosome"/>
</dbReference>
<dbReference type="KEGG" id="bliq:INP51_03155"/>
<evidence type="ECO:0008006" key="5">
    <source>
        <dbReference type="Google" id="ProtNLM"/>
    </source>
</evidence>
<dbReference type="Gene3D" id="3.40.50.720">
    <property type="entry name" value="NAD(P)-binding Rossmann-like Domain"/>
    <property type="match status" value="1"/>
</dbReference>
<dbReference type="Pfam" id="PF02826">
    <property type="entry name" value="2-Hacid_dh_C"/>
    <property type="match status" value="1"/>
</dbReference>
<reference evidence="3 4" key="1">
    <citation type="submission" date="2020-10" db="EMBL/GenBank/DDBJ databases">
        <title>Blautia liquoris sp.nov., isolated from the mud in a fermentation cellar used for the production of Chinese strong-flavoured liquor.</title>
        <authorList>
            <person name="Lu L."/>
        </authorList>
    </citation>
    <scope>NUCLEOTIDE SEQUENCE [LARGE SCALE GENOMIC DNA]</scope>
    <source>
        <strain evidence="3 4">LZLJ-3</strain>
    </source>
</reference>
<dbReference type="GO" id="GO:0051287">
    <property type="term" value="F:NAD binding"/>
    <property type="evidence" value="ECO:0007669"/>
    <property type="project" value="InterPro"/>
</dbReference>
<proteinExistence type="predicted"/>
<dbReference type="SUPFAM" id="SSF51735">
    <property type="entry name" value="NAD(P)-binding Rossmann-fold domains"/>
    <property type="match status" value="1"/>
</dbReference>
<sequence length="291" mass="31970">MNRQNYDFAVIGGDMRQFFITEQLIDEGYRVCQYALCEKSEKAFSADCIEDAVSSAFSVIAPIPLMRNKLINHQTGEMNLIPDKLTASLQEGQYFFAGNIPAFFKDTLSAKGVRVFDLMNDEELTLYNSIATAEGAICEAIAESSKNLSHSPCLVLGYGKCGKSLATYLKGLFCEVTVCARNPRARAEAEIVTDGTIDMKKLKDSIGHFSFIFNTIPSVLLTHELLEKIQPDALIIDIASAPGGVDYDAAEKLHLAAHLVPQLPGRYSPVSSANAILRSVKSNLPFIRKEF</sequence>
<gene>
    <name evidence="3" type="ORF">INP51_03155</name>
</gene>
<feature type="domain" description="D-isomer specific 2-hydroxyacid dehydrogenase NAD-binding" evidence="1">
    <location>
        <begin position="142"/>
        <end position="240"/>
    </location>
</feature>
<protein>
    <recommendedName>
        <fullName evidence="5">Dipicolinate synthase subunit A</fullName>
    </recommendedName>
</protein>
<evidence type="ECO:0000259" key="1">
    <source>
        <dbReference type="Pfam" id="PF02826"/>
    </source>
</evidence>
<dbReference type="AlphaFoldDB" id="A0A7M2RI25"/>
<evidence type="ECO:0000313" key="3">
    <source>
        <dbReference type="EMBL" id="QOV19975.1"/>
    </source>
</evidence>
<dbReference type="RefSeq" id="WP_193736295.1">
    <property type="nucleotide sequence ID" value="NZ_CP063304.1"/>
</dbReference>
<name>A0A7M2RI25_9FIRM</name>